<dbReference type="RefSeq" id="WP_209378738.1">
    <property type="nucleotide sequence ID" value="NZ_JAGIZB010000005.1"/>
</dbReference>
<dbReference type="EMBL" id="JAGIZB010000005">
    <property type="protein sequence ID" value="MBP0444507.1"/>
    <property type="molecule type" value="Genomic_DNA"/>
</dbReference>
<dbReference type="CDD" id="cd04301">
    <property type="entry name" value="NAT_SF"/>
    <property type="match status" value="1"/>
</dbReference>
<keyword evidence="5" id="KW-1185">Reference proteome</keyword>
<proteinExistence type="predicted"/>
<evidence type="ECO:0000256" key="1">
    <source>
        <dbReference type="ARBA" id="ARBA00022679"/>
    </source>
</evidence>
<sequence>MPPTLRPLRPDEMPALVALHAASFAALATAYPPHLVPAYAAMLRAPDYPPEVLASDLWVAERDGRLLGSAGWCPGEDGAARIRKVFVHPDAARQGLATRLVRAAEARAGAAGHRRFMLRAYLGAVPFYESLGYRADRPGERSLGHGISMPVLFMRKD</sequence>
<accession>A0ABS4ABW9</accession>
<evidence type="ECO:0000313" key="5">
    <source>
        <dbReference type="Proteomes" id="UP000681594"/>
    </source>
</evidence>
<dbReference type="InterPro" id="IPR016181">
    <property type="entry name" value="Acyl_CoA_acyltransferase"/>
</dbReference>
<evidence type="ECO:0000313" key="4">
    <source>
        <dbReference type="EMBL" id="MBP0444507.1"/>
    </source>
</evidence>
<comment type="caution">
    <text evidence="4">The sequence shown here is derived from an EMBL/GenBank/DDBJ whole genome shotgun (WGS) entry which is preliminary data.</text>
</comment>
<evidence type="ECO:0000259" key="3">
    <source>
        <dbReference type="PROSITE" id="PS51186"/>
    </source>
</evidence>
<evidence type="ECO:0000256" key="2">
    <source>
        <dbReference type="ARBA" id="ARBA00023315"/>
    </source>
</evidence>
<gene>
    <name evidence="4" type="ORF">J8J14_06905</name>
</gene>
<dbReference type="InterPro" id="IPR050832">
    <property type="entry name" value="Bact_Acetyltransf"/>
</dbReference>
<dbReference type="Gene3D" id="3.40.630.30">
    <property type="match status" value="1"/>
</dbReference>
<name>A0ABS4ABW9_9PROT</name>
<dbReference type="SUPFAM" id="SSF55729">
    <property type="entry name" value="Acyl-CoA N-acyltransferases (Nat)"/>
    <property type="match status" value="1"/>
</dbReference>
<dbReference type="PROSITE" id="PS51186">
    <property type="entry name" value="GNAT"/>
    <property type="match status" value="1"/>
</dbReference>
<feature type="domain" description="N-acetyltransferase" evidence="3">
    <location>
        <begin position="3"/>
        <end position="157"/>
    </location>
</feature>
<dbReference type="InterPro" id="IPR000182">
    <property type="entry name" value="GNAT_dom"/>
</dbReference>
<dbReference type="Pfam" id="PF13508">
    <property type="entry name" value="Acetyltransf_7"/>
    <property type="match status" value="1"/>
</dbReference>
<keyword evidence="1" id="KW-0808">Transferase</keyword>
<protein>
    <submittedName>
        <fullName evidence="4">GNAT family N-acetyltransferase</fullName>
    </submittedName>
</protein>
<dbReference type="PANTHER" id="PTHR43877">
    <property type="entry name" value="AMINOALKYLPHOSPHONATE N-ACETYLTRANSFERASE-RELATED-RELATED"/>
    <property type="match status" value="1"/>
</dbReference>
<organism evidence="4 5">
    <name type="scientific">Pararoseomonas baculiformis</name>
    <dbReference type="NCBI Taxonomy" id="2820812"/>
    <lineage>
        <taxon>Bacteria</taxon>
        <taxon>Pseudomonadati</taxon>
        <taxon>Pseudomonadota</taxon>
        <taxon>Alphaproteobacteria</taxon>
        <taxon>Acetobacterales</taxon>
        <taxon>Acetobacteraceae</taxon>
        <taxon>Pararoseomonas</taxon>
    </lineage>
</organism>
<keyword evidence="2" id="KW-0012">Acyltransferase</keyword>
<dbReference type="Proteomes" id="UP000681594">
    <property type="component" value="Unassembled WGS sequence"/>
</dbReference>
<reference evidence="4 5" key="1">
    <citation type="submission" date="2021-03" db="EMBL/GenBank/DDBJ databases">
        <authorList>
            <person name="So Y."/>
        </authorList>
    </citation>
    <scope>NUCLEOTIDE SEQUENCE [LARGE SCALE GENOMIC DNA]</scope>
    <source>
        <strain evidence="4 5">SSH11</strain>
    </source>
</reference>